<proteinExistence type="predicted"/>
<organism evidence="1">
    <name type="scientific">viral metagenome</name>
    <dbReference type="NCBI Taxonomy" id="1070528"/>
    <lineage>
        <taxon>unclassified sequences</taxon>
        <taxon>metagenomes</taxon>
        <taxon>organismal metagenomes</taxon>
    </lineage>
</organism>
<sequence>MKYQLTIKPAIAPGERHKIEDALKGIGYYVSGGGTCADGSECDITFEEIGALLLPIERNEYEQNSR</sequence>
<dbReference type="AlphaFoldDB" id="A0A6H2A242"/>
<reference evidence="1" key="1">
    <citation type="submission" date="2020-03" db="EMBL/GenBank/DDBJ databases">
        <title>The deep terrestrial virosphere.</title>
        <authorList>
            <person name="Holmfeldt K."/>
            <person name="Nilsson E."/>
            <person name="Simone D."/>
            <person name="Lopez-Fernandez M."/>
            <person name="Wu X."/>
            <person name="de Brujin I."/>
            <person name="Lundin D."/>
            <person name="Andersson A."/>
            <person name="Bertilsson S."/>
            <person name="Dopson M."/>
        </authorList>
    </citation>
    <scope>NUCLEOTIDE SEQUENCE</scope>
    <source>
        <strain evidence="1">TM448A03825</strain>
        <strain evidence="2">TM448B01620</strain>
    </source>
</reference>
<evidence type="ECO:0000313" key="2">
    <source>
        <dbReference type="EMBL" id="QJH99571.1"/>
    </source>
</evidence>
<evidence type="ECO:0000313" key="1">
    <source>
        <dbReference type="EMBL" id="QJA53721.1"/>
    </source>
</evidence>
<name>A0A6H2A242_9ZZZZ</name>
<protein>
    <submittedName>
        <fullName evidence="1">Uncharacterized protein</fullName>
    </submittedName>
</protein>
<dbReference type="EMBL" id="MT144445">
    <property type="protein sequence ID" value="QJA53721.1"/>
    <property type="molecule type" value="Genomic_DNA"/>
</dbReference>
<accession>A0A6H2A242</accession>
<dbReference type="EMBL" id="MT144797">
    <property type="protein sequence ID" value="QJH99571.1"/>
    <property type="molecule type" value="Genomic_DNA"/>
</dbReference>
<gene>
    <name evidence="1" type="ORF">TM448A03825_0006</name>
    <name evidence="2" type="ORF">TM448B01620_0013</name>
</gene>